<comment type="caution">
    <text evidence="1">The sequence shown here is derived from an EMBL/GenBank/DDBJ whole genome shotgun (WGS) entry which is preliminary data.</text>
</comment>
<dbReference type="STRING" id="497964.CfE428DRAFT_1436"/>
<sequence length="60" mass="7134">MIGTFQQLLRVSIEVIQERGSFVPVERDPQAMSDMEREHHERMMRVFDAVERRSDDTRNA</sequence>
<evidence type="ECO:0000313" key="1">
    <source>
        <dbReference type="EMBL" id="EDY21143.1"/>
    </source>
</evidence>
<dbReference type="EMBL" id="ABVL01000003">
    <property type="protein sequence ID" value="EDY21143.1"/>
    <property type="molecule type" value="Genomic_DNA"/>
</dbReference>
<name>B4CXZ5_9BACT</name>
<dbReference type="InParanoid" id="B4CXZ5"/>
<protein>
    <submittedName>
        <fullName evidence="1">Uncharacterized protein</fullName>
    </submittedName>
</protein>
<evidence type="ECO:0000313" key="2">
    <source>
        <dbReference type="Proteomes" id="UP000005824"/>
    </source>
</evidence>
<keyword evidence="2" id="KW-1185">Reference proteome</keyword>
<reference evidence="1 2" key="1">
    <citation type="journal article" date="2011" name="J. Bacteriol.">
        <title>Genome sequence of Chthoniobacter flavus Ellin428, an aerobic heterotrophic soil bacterium.</title>
        <authorList>
            <person name="Kant R."/>
            <person name="van Passel M.W."/>
            <person name="Palva A."/>
            <person name="Lucas S."/>
            <person name="Lapidus A."/>
            <person name="Glavina Del Rio T."/>
            <person name="Dalin E."/>
            <person name="Tice H."/>
            <person name="Bruce D."/>
            <person name="Goodwin L."/>
            <person name="Pitluck S."/>
            <person name="Larimer F.W."/>
            <person name="Land M.L."/>
            <person name="Hauser L."/>
            <person name="Sangwan P."/>
            <person name="de Vos W.M."/>
            <person name="Janssen P.H."/>
            <person name="Smidt H."/>
        </authorList>
    </citation>
    <scope>NUCLEOTIDE SEQUENCE [LARGE SCALE GENOMIC DNA]</scope>
    <source>
        <strain evidence="1 2">Ellin428</strain>
    </source>
</reference>
<proteinExistence type="predicted"/>
<organism evidence="1 2">
    <name type="scientific">Chthoniobacter flavus Ellin428</name>
    <dbReference type="NCBI Taxonomy" id="497964"/>
    <lineage>
        <taxon>Bacteria</taxon>
        <taxon>Pseudomonadati</taxon>
        <taxon>Verrucomicrobiota</taxon>
        <taxon>Spartobacteria</taxon>
        <taxon>Chthoniobacterales</taxon>
        <taxon>Chthoniobacteraceae</taxon>
        <taxon>Chthoniobacter</taxon>
    </lineage>
</organism>
<gene>
    <name evidence="1" type="ORF">CfE428DRAFT_1436</name>
</gene>
<dbReference type="Proteomes" id="UP000005824">
    <property type="component" value="Unassembled WGS sequence"/>
</dbReference>
<dbReference type="AlphaFoldDB" id="B4CXZ5"/>
<accession>B4CXZ5</accession>